<dbReference type="EMBL" id="FUYM01000004">
    <property type="protein sequence ID" value="SKB57689.1"/>
    <property type="molecule type" value="Genomic_DNA"/>
</dbReference>
<sequence>MREPSIRTSRLVIAAGLAAVIMVGGAGFFLGRETAPRETPVARPVVPALPAPAPQPPVERLLHRAELLALVREASDAWSTGDRLPDGVRRAAGQRFELVLPFGCNGPADPDARLPMQWSYDDERQTLRVSVIPVQWQAADWGHDSTDGSRAEGFWVARPWSSGERCPARRTPSTPSGTEPITLSGQSLAVAQFLPADAESRLTRNGRSLDVVRRIARGEVDPDRGFRVRIAGRVDRDAEPVRCVQPGGTDQRPICVLKVRMDEIAIENAANDDILGRWPLASGR</sequence>
<evidence type="ECO:0000313" key="2">
    <source>
        <dbReference type="EMBL" id="SKB57689.1"/>
    </source>
</evidence>
<keyword evidence="1" id="KW-1133">Transmembrane helix</keyword>
<proteinExistence type="predicted"/>
<accession>A0A1T5CE43</accession>
<dbReference type="Proteomes" id="UP000189818">
    <property type="component" value="Unassembled WGS sequence"/>
</dbReference>
<feature type="transmembrane region" description="Helical" evidence="1">
    <location>
        <begin position="12"/>
        <end position="31"/>
    </location>
</feature>
<keyword evidence="1" id="KW-0472">Membrane</keyword>
<name>A0A1T5CE43_9SPHN</name>
<keyword evidence="1" id="KW-0812">Transmembrane</keyword>
<evidence type="ECO:0000256" key="1">
    <source>
        <dbReference type="SAM" id="Phobius"/>
    </source>
</evidence>
<dbReference type="OrthoDB" id="7470453at2"/>
<dbReference type="STRING" id="439228.SAMN06295920_1047"/>
<evidence type="ECO:0000313" key="3">
    <source>
        <dbReference type="Proteomes" id="UP000189818"/>
    </source>
</evidence>
<dbReference type="RefSeq" id="WP_079647931.1">
    <property type="nucleotide sequence ID" value="NZ_FUYM01000004.1"/>
</dbReference>
<organism evidence="2 3">
    <name type="scientific">Rhizorhabdus histidinilytica</name>
    <dbReference type="NCBI Taxonomy" id="439228"/>
    <lineage>
        <taxon>Bacteria</taxon>
        <taxon>Pseudomonadati</taxon>
        <taxon>Pseudomonadota</taxon>
        <taxon>Alphaproteobacteria</taxon>
        <taxon>Sphingomonadales</taxon>
        <taxon>Sphingomonadaceae</taxon>
        <taxon>Rhizorhabdus</taxon>
    </lineage>
</organism>
<protein>
    <submittedName>
        <fullName evidence="2">Uncharacterized protein</fullName>
    </submittedName>
</protein>
<gene>
    <name evidence="2" type="ORF">SAMN06295920_1047</name>
</gene>
<dbReference type="AlphaFoldDB" id="A0A1T5CE43"/>
<reference evidence="3" key="1">
    <citation type="submission" date="2017-02" db="EMBL/GenBank/DDBJ databases">
        <authorList>
            <person name="Varghese N."/>
            <person name="Submissions S."/>
        </authorList>
    </citation>
    <scope>NUCLEOTIDE SEQUENCE [LARGE SCALE GENOMIC DNA]</scope>
    <source>
        <strain evidence="3">UM2</strain>
    </source>
</reference>
<keyword evidence="3" id="KW-1185">Reference proteome</keyword>